<dbReference type="GO" id="GO:0072320">
    <property type="term" value="F:volume-sensitive chloride channel activity"/>
    <property type="evidence" value="ECO:0007669"/>
    <property type="project" value="TreeGrafter"/>
</dbReference>
<dbReference type="GO" id="GO:0005229">
    <property type="term" value="F:intracellularly calcium-gated chloride channel activity"/>
    <property type="evidence" value="ECO:0007669"/>
    <property type="project" value="TreeGrafter"/>
</dbReference>
<dbReference type="PANTHER" id="PTHR12424:SF8">
    <property type="entry name" value="PROTEIN TWEETY"/>
    <property type="match status" value="1"/>
</dbReference>
<evidence type="ECO:0000256" key="10">
    <source>
        <dbReference type="ARBA" id="ARBA00023180"/>
    </source>
</evidence>
<dbReference type="PANTHER" id="PTHR12424">
    <property type="entry name" value="TWEETY-RELATED"/>
    <property type="match status" value="1"/>
</dbReference>
<feature type="transmembrane region" description="Helical" evidence="13">
    <location>
        <begin position="47"/>
        <end position="71"/>
    </location>
</feature>
<feature type="compositionally biased region" description="Basic and acidic residues" evidence="14">
    <location>
        <begin position="490"/>
        <end position="505"/>
    </location>
</feature>
<dbReference type="AlphaFoldDB" id="A0AAN9VSP5"/>
<reference evidence="15 16" key="1">
    <citation type="submission" date="2024-03" db="EMBL/GenBank/DDBJ databases">
        <title>The genome assembly and annotation of the cricket Gryllus longicercus Weissman &amp; Gray.</title>
        <authorList>
            <person name="Szrajer S."/>
            <person name="Gray D."/>
            <person name="Ylla G."/>
        </authorList>
    </citation>
    <scope>NUCLEOTIDE SEQUENCE [LARGE SCALE GENOMIC DNA]</scope>
    <source>
        <strain evidence="15">DAG 2021-001</strain>
        <tissue evidence="15">Whole body minus gut</tissue>
    </source>
</reference>
<evidence type="ECO:0000256" key="8">
    <source>
        <dbReference type="ARBA" id="ARBA00023136"/>
    </source>
</evidence>
<name>A0AAN9VSP5_9ORTH</name>
<evidence type="ECO:0000256" key="2">
    <source>
        <dbReference type="ARBA" id="ARBA00009849"/>
    </source>
</evidence>
<comment type="caution">
    <text evidence="15">The sequence shown here is derived from an EMBL/GenBank/DDBJ whole genome shotgun (WGS) entry which is preliminary data.</text>
</comment>
<evidence type="ECO:0000256" key="11">
    <source>
        <dbReference type="ARBA" id="ARBA00023214"/>
    </source>
</evidence>
<comment type="function">
    <text evidence="13">Probable chloride channel.</text>
</comment>
<keyword evidence="11 13" id="KW-0868">Chloride</keyword>
<keyword evidence="8 13" id="KW-0472">Membrane</keyword>
<evidence type="ECO:0000256" key="6">
    <source>
        <dbReference type="ARBA" id="ARBA00022989"/>
    </source>
</evidence>
<organism evidence="15 16">
    <name type="scientific">Gryllus longicercus</name>
    <dbReference type="NCBI Taxonomy" id="2509291"/>
    <lineage>
        <taxon>Eukaryota</taxon>
        <taxon>Metazoa</taxon>
        <taxon>Ecdysozoa</taxon>
        <taxon>Arthropoda</taxon>
        <taxon>Hexapoda</taxon>
        <taxon>Insecta</taxon>
        <taxon>Pterygota</taxon>
        <taxon>Neoptera</taxon>
        <taxon>Polyneoptera</taxon>
        <taxon>Orthoptera</taxon>
        <taxon>Ensifera</taxon>
        <taxon>Gryllidea</taxon>
        <taxon>Grylloidea</taxon>
        <taxon>Gryllidae</taxon>
        <taxon>Gryllinae</taxon>
        <taxon>Gryllus</taxon>
    </lineage>
</organism>
<dbReference type="Pfam" id="PF04906">
    <property type="entry name" value="Tweety"/>
    <property type="match status" value="1"/>
</dbReference>
<evidence type="ECO:0000256" key="13">
    <source>
        <dbReference type="RuleBase" id="RU361114"/>
    </source>
</evidence>
<evidence type="ECO:0000256" key="4">
    <source>
        <dbReference type="ARBA" id="ARBA00022475"/>
    </source>
</evidence>
<feature type="transmembrane region" description="Helical" evidence="13">
    <location>
        <begin position="83"/>
        <end position="104"/>
    </location>
</feature>
<dbReference type="GO" id="GO:0005886">
    <property type="term" value="C:plasma membrane"/>
    <property type="evidence" value="ECO:0007669"/>
    <property type="project" value="UniProtKB-SubCell"/>
</dbReference>
<feature type="transmembrane region" description="Helical" evidence="13">
    <location>
        <begin position="217"/>
        <end position="239"/>
    </location>
</feature>
<keyword evidence="6 13" id="KW-1133">Transmembrane helix</keyword>
<protein>
    <recommendedName>
        <fullName evidence="13">Protein tweety homolog</fullName>
    </recommendedName>
</protein>
<evidence type="ECO:0000256" key="9">
    <source>
        <dbReference type="ARBA" id="ARBA00023173"/>
    </source>
</evidence>
<gene>
    <name evidence="15" type="ORF">R5R35_003353</name>
</gene>
<evidence type="ECO:0000256" key="7">
    <source>
        <dbReference type="ARBA" id="ARBA00023065"/>
    </source>
</evidence>
<sequence length="544" mass="60239">MAGPRGDDAYSPPYLAKFFHQFPHLNISLHFVNSTFDPDSDIYLESLGILGSLPAAWLILTLLVLLIYLLTRCCDRKPRPRHSIVVLKWTLAAFTLLCCTAVGFDLYGNDDVHNALVQFIAAARSIDDIITGVKNQTNSIETTLNRQVEPLLTDLSDVFDIPVANQTARGLLLDALFNVQRNMSTALTSTQDISRPLQDVSLRNTIDLVQTAETIRWPLTMAILSILLVFCVVLLFGVACHSRCALITFSVFGLFAVIISWLMASLYLATSVALGDLCVAPEGFLEREAVSPVKVEILTYYIRCETHSTNPFTQRIIQGQRSVKAMISGINLVAKMAKELYKPSELNPKLDILTTAITSVDRLVSGLATLLDCKHLHRQYLNAVRNVCDLGLYGLSYMLIASLAAGFFFTVLVWVDSHTWIYIRKRRDYLQVDEQDPFLPPSAASQAIAARTLRSQGSYGSTGLFRPRYSPHYHQTPPSTPPYPGTLDGRSTREEKSQHSSHHEPAGIGSHEPSSGGPAMLGPNHGQYATLSKQCKTLESSDFY</sequence>
<keyword evidence="16" id="KW-1185">Reference proteome</keyword>
<dbReference type="Proteomes" id="UP001378592">
    <property type="component" value="Unassembled WGS sequence"/>
</dbReference>
<feature type="region of interest" description="Disordered" evidence="14">
    <location>
        <begin position="470"/>
        <end position="528"/>
    </location>
</feature>
<keyword evidence="10" id="KW-0325">Glycoprotein</keyword>
<evidence type="ECO:0000256" key="14">
    <source>
        <dbReference type="SAM" id="MobiDB-lite"/>
    </source>
</evidence>
<keyword evidence="5 13" id="KW-0812">Transmembrane</keyword>
<keyword evidence="7 13" id="KW-0406">Ion transport</keyword>
<keyword evidence="12 13" id="KW-0407">Ion channel</keyword>
<comment type="similarity">
    <text evidence="2 13">Belongs to the tweety family.</text>
</comment>
<evidence type="ECO:0000256" key="3">
    <source>
        <dbReference type="ARBA" id="ARBA00022448"/>
    </source>
</evidence>
<comment type="subcellular location">
    <subcellularLocation>
        <location evidence="1 13">Cell membrane</location>
        <topology evidence="1 13">Multi-pass membrane protein</topology>
    </subcellularLocation>
</comment>
<evidence type="ECO:0000313" key="15">
    <source>
        <dbReference type="EMBL" id="KAK7869558.1"/>
    </source>
</evidence>
<dbReference type="EMBL" id="JAZDUA010000072">
    <property type="protein sequence ID" value="KAK7869558.1"/>
    <property type="molecule type" value="Genomic_DNA"/>
</dbReference>
<feature type="transmembrane region" description="Helical" evidence="13">
    <location>
        <begin position="246"/>
        <end position="269"/>
    </location>
</feature>
<keyword evidence="9 13" id="KW-0869">Chloride channel</keyword>
<evidence type="ECO:0000256" key="1">
    <source>
        <dbReference type="ARBA" id="ARBA00004651"/>
    </source>
</evidence>
<dbReference type="CDD" id="cd07912">
    <property type="entry name" value="Tweety_N"/>
    <property type="match status" value="1"/>
</dbReference>
<keyword evidence="4" id="KW-1003">Cell membrane</keyword>
<evidence type="ECO:0000313" key="16">
    <source>
        <dbReference type="Proteomes" id="UP001378592"/>
    </source>
</evidence>
<evidence type="ECO:0000256" key="5">
    <source>
        <dbReference type="ARBA" id="ARBA00022692"/>
    </source>
</evidence>
<keyword evidence="3 13" id="KW-0813">Transport</keyword>
<accession>A0AAN9VSP5</accession>
<dbReference type="InterPro" id="IPR006990">
    <property type="entry name" value="Tweety"/>
</dbReference>
<evidence type="ECO:0000256" key="12">
    <source>
        <dbReference type="ARBA" id="ARBA00023303"/>
    </source>
</evidence>
<feature type="transmembrane region" description="Helical" evidence="13">
    <location>
        <begin position="395"/>
        <end position="415"/>
    </location>
</feature>
<dbReference type="GO" id="GO:0034707">
    <property type="term" value="C:chloride channel complex"/>
    <property type="evidence" value="ECO:0007669"/>
    <property type="project" value="UniProtKB-UniRule"/>
</dbReference>
<proteinExistence type="inferred from homology"/>